<name>A0A8X6Q8V4_NEPPI</name>
<comment type="caution">
    <text evidence="5">The sequence shown here is derived from an EMBL/GenBank/DDBJ whole genome shotgun (WGS) entry which is preliminary data.</text>
</comment>
<keyword evidence="1 3" id="KW-0863">Zinc-finger</keyword>
<dbReference type="Gene3D" id="3.30.40.10">
    <property type="entry name" value="Zinc/RING finger domain, C3HC4 (zinc finger)"/>
    <property type="match status" value="1"/>
</dbReference>
<evidence type="ECO:0000256" key="2">
    <source>
        <dbReference type="ARBA" id="ARBA00022833"/>
    </source>
</evidence>
<proteinExistence type="predicted"/>
<accession>A0A8X6Q8V4</accession>
<dbReference type="Proteomes" id="UP000887013">
    <property type="component" value="Unassembled WGS sequence"/>
</dbReference>
<dbReference type="InterPro" id="IPR001841">
    <property type="entry name" value="Znf_RING"/>
</dbReference>
<dbReference type="Pfam" id="PF13639">
    <property type="entry name" value="zf-RING_2"/>
    <property type="match status" value="1"/>
</dbReference>
<evidence type="ECO:0000313" key="5">
    <source>
        <dbReference type="EMBL" id="GFU12252.1"/>
    </source>
</evidence>
<keyword evidence="1 3" id="KW-0479">Metal-binding</keyword>
<dbReference type="InterPro" id="IPR013083">
    <property type="entry name" value="Znf_RING/FYVE/PHD"/>
</dbReference>
<sequence length="242" mass="28127">MYTDDDPENDISRLFNYNSRYISLTDISRSLSENYNSRYISLTDISRSLSENYNSRSLSLTDIPRSLSENTSRSSSSIDISVLFNTNNLENNISRSLSLNDIDINISGTLSLIDSEENISSNLWWTNDRLINHLYWPFFPLNHAYLNGLFYSLSLEDLRSSSEDLELSFRRNTQQSRLYEDYNSTLIPDIDDIIITKEFLNNECSICLDMFKLNEDAKKLLCNHLFHANCITTWIKEKDTCP</sequence>
<feature type="non-terminal residue" evidence="5">
    <location>
        <position position="242"/>
    </location>
</feature>
<dbReference type="EMBL" id="BMAW01029509">
    <property type="protein sequence ID" value="GFU12252.1"/>
    <property type="molecule type" value="Genomic_DNA"/>
</dbReference>
<dbReference type="AlphaFoldDB" id="A0A8X6Q8V4"/>
<gene>
    <name evidence="5" type="ORF">NPIL_481071</name>
</gene>
<keyword evidence="6" id="KW-1185">Reference proteome</keyword>
<organism evidence="5 6">
    <name type="scientific">Nephila pilipes</name>
    <name type="common">Giant wood spider</name>
    <name type="synonym">Nephila maculata</name>
    <dbReference type="NCBI Taxonomy" id="299642"/>
    <lineage>
        <taxon>Eukaryota</taxon>
        <taxon>Metazoa</taxon>
        <taxon>Ecdysozoa</taxon>
        <taxon>Arthropoda</taxon>
        <taxon>Chelicerata</taxon>
        <taxon>Arachnida</taxon>
        <taxon>Araneae</taxon>
        <taxon>Araneomorphae</taxon>
        <taxon>Entelegynae</taxon>
        <taxon>Araneoidea</taxon>
        <taxon>Nephilidae</taxon>
        <taxon>Nephila</taxon>
    </lineage>
</organism>
<reference evidence="5" key="1">
    <citation type="submission" date="2020-08" db="EMBL/GenBank/DDBJ databases">
        <title>Multicomponent nature underlies the extraordinary mechanical properties of spider dragline silk.</title>
        <authorList>
            <person name="Kono N."/>
            <person name="Nakamura H."/>
            <person name="Mori M."/>
            <person name="Yoshida Y."/>
            <person name="Ohtoshi R."/>
            <person name="Malay A.D."/>
            <person name="Moran D.A.P."/>
            <person name="Tomita M."/>
            <person name="Numata K."/>
            <person name="Arakawa K."/>
        </authorList>
    </citation>
    <scope>NUCLEOTIDE SEQUENCE</scope>
</reference>
<dbReference type="SUPFAM" id="SSF57850">
    <property type="entry name" value="RING/U-box"/>
    <property type="match status" value="1"/>
</dbReference>
<feature type="domain" description="RING-type" evidence="4">
    <location>
        <begin position="204"/>
        <end position="242"/>
    </location>
</feature>
<evidence type="ECO:0000313" key="6">
    <source>
        <dbReference type="Proteomes" id="UP000887013"/>
    </source>
</evidence>
<keyword evidence="2" id="KW-0862">Zinc</keyword>
<dbReference type="OrthoDB" id="10000441at2759"/>
<dbReference type="GO" id="GO:0008270">
    <property type="term" value="F:zinc ion binding"/>
    <property type="evidence" value="ECO:0007669"/>
    <property type="project" value="UniProtKB-KW"/>
</dbReference>
<dbReference type="CDD" id="cd16454">
    <property type="entry name" value="RING-H2_PA-TM-RING"/>
    <property type="match status" value="1"/>
</dbReference>
<evidence type="ECO:0000256" key="1">
    <source>
        <dbReference type="ARBA" id="ARBA00022771"/>
    </source>
</evidence>
<dbReference type="PANTHER" id="PTHR45676:SF41">
    <property type="entry name" value="RING-H2 FINGER PROTEIN ATL66"/>
    <property type="match status" value="1"/>
</dbReference>
<dbReference type="PANTHER" id="PTHR45676">
    <property type="entry name" value="RING-H2 FINGER PROTEIN ATL51-RELATED"/>
    <property type="match status" value="1"/>
</dbReference>
<protein>
    <recommendedName>
        <fullName evidence="4">RING-type domain-containing protein</fullName>
    </recommendedName>
</protein>
<evidence type="ECO:0000259" key="4">
    <source>
        <dbReference type="PROSITE" id="PS50089"/>
    </source>
</evidence>
<dbReference type="PROSITE" id="PS50089">
    <property type="entry name" value="ZF_RING_2"/>
    <property type="match status" value="1"/>
</dbReference>
<evidence type="ECO:0000256" key="3">
    <source>
        <dbReference type="PROSITE-ProRule" id="PRU00175"/>
    </source>
</evidence>